<dbReference type="PRINTS" id="PR00080">
    <property type="entry name" value="SDRFAMILY"/>
</dbReference>
<sequence>MNRDSYQNKTAIVTGAASGIGRALALRLSERGATVYAADRDTERLGELAGSGGSGRIQPVALDVTERDAVIALVDRAVTECGSLDLMFNNAGIVVGGDFADMTPDAWQRIVDVNFWGVVHGTEAAYAQMRRQSRGHIVNTASSAGVMPVVRSAAYAATKHAVVGLSTSLRAEAADHGINVSVVIPGLVDTNIFSAATNLAEYDYSSAVERVPMKKVTPQQAADAILRGVASNDEFIVFPLLNRLVTTLYRAMPKLMGPIVTRAGM</sequence>
<comment type="caution">
    <text evidence="5">The sequence shown here is derived from an EMBL/GenBank/DDBJ whole genome shotgun (WGS) entry which is preliminary data.</text>
</comment>
<proteinExistence type="inferred from homology"/>
<dbReference type="AlphaFoldDB" id="A0A1A3GYZ4"/>
<feature type="domain" description="Ketoreductase" evidence="4">
    <location>
        <begin position="9"/>
        <end position="190"/>
    </location>
</feature>
<dbReference type="InterPro" id="IPR057326">
    <property type="entry name" value="KR_dom"/>
</dbReference>
<comment type="similarity">
    <text evidence="1 3">Belongs to the short-chain dehydrogenases/reductases (SDR) family.</text>
</comment>
<dbReference type="SUPFAM" id="SSF51735">
    <property type="entry name" value="NAD(P)-binding Rossmann-fold domains"/>
    <property type="match status" value="1"/>
</dbReference>
<dbReference type="SMART" id="SM00822">
    <property type="entry name" value="PKS_KR"/>
    <property type="match status" value="1"/>
</dbReference>
<dbReference type="FunFam" id="3.40.50.720:FF:000084">
    <property type="entry name" value="Short-chain dehydrogenase reductase"/>
    <property type="match status" value="1"/>
</dbReference>
<evidence type="ECO:0000256" key="1">
    <source>
        <dbReference type="ARBA" id="ARBA00006484"/>
    </source>
</evidence>
<dbReference type="Gene3D" id="3.40.50.720">
    <property type="entry name" value="NAD(P)-binding Rossmann-like Domain"/>
    <property type="match status" value="1"/>
</dbReference>
<dbReference type="InterPro" id="IPR020904">
    <property type="entry name" value="Sc_DH/Rdtase_CS"/>
</dbReference>
<evidence type="ECO:0000259" key="4">
    <source>
        <dbReference type="SMART" id="SM00822"/>
    </source>
</evidence>
<dbReference type="Pfam" id="PF00106">
    <property type="entry name" value="adh_short"/>
    <property type="match status" value="1"/>
</dbReference>
<dbReference type="GO" id="GO:0016020">
    <property type="term" value="C:membrane"/>
    <property type="evidence" value="ECO:0007669"/>
    <property type="project" value="TreeGrafter"/>
</dbReference>
<dbReference type="InterPro" id="IPR036291">
    <property type="entry name" value="NAD(P)-bd_dom_sf"/>
</dbReference>
<organism evidence="5 6">
    <name type="scientific">Mycolicibacterium mucogenicum</name>
    <name type="common">Mycobacterium mucogenicum</name>
    <dbReference type="NCBI Taxonomy" id="56689"/>
    <lineage>
        <taxon>Bacteria</taxon>
        <taxon>Bacillati</taxon>
        <taxon>Actinomycetota</taxon>
        <taxon>Actinomycetes</taxon>
        <taxon>Mycobacteriales</taxon>
        <taxon>Mycobacteriaceae</taxon>
        <taxon>Mycolicibacterium</taxon>
    </lineage>
</organism>
<accession>A0A1A3GYZ4</accession>
<protein>
    <recommendedName>
        <fullName evidence="4">Ketoreductase domain-containing protein</fullName>
    </recommendedName>
</protein>
<dbReference type="OrthoDB" id="9775296at2"/>
<dbReference type="PANTHER" id="PTHR44196:SF1">
    <property type="entry name" value="DEHYDROGENASE_REDUCTASE SDR FAMILY MEMBER 7B"/>
    <property type="match status" value="1"/>
</dbReference>
<dbReference type="InterPro" id="IPR002347">
    <property type="entry name" value="SDR_fam"/>
</dbReference>
<dbReference type="PRINTS" id="PR00081">
    <property type="entry name" value="GDHRDH"/>
</dbReference>
<dbReference type="PROSITE" id="PS00061">
    <property type="entry name" value="ADH_SHORT"/>
    <property type="match status" value="1"/>
</dbReference>
<keyword evidence="2" id="KW-0560">Oxidoreductase</keyword>
<evidence type="ECO:0000256" key="3">
    <source>
        <dbReference type="RuleBase" id="RU000363"/>
    </source>
</evidence>
<gene>
    <name evidence="5" type="ORF">A5630_24615</name>
</gene>
<dbReference type="CDD" id="cd05233">
    <property type="entry name" value="SDR_c"/>
    <property type="match status" value="1"/>
</dbReference>
<dbReference type="GO" id="GO:0016491">
    <property type="term" value="F:oxidoreductase activity"/>
    <property type="evidence" value="ECO:0007669"/>
    <property type="project" value="UniProtKB-KW"/>
</dbReference>
<evidence type="ECO:0000256" key="2">
    <source>
        <dbReference type="ARBA" id="ARBA00023002"/>
    </source>
</evidence>
<name>A0A1A3GYZ4_MYCMU</name>
<reference evidence="6" key="1">
    <citation type="submission" date="2016-06" db="EMBL/GenBank/DDBJ databases">
        <authorList>
            <person name="Sutton G."/>
            <person name="Brinkac L."/>
            <person name="Sanka R."/>
            <person name="Adams M."/>
            <person name="Lau E."/>
            <person name="Garcia-Basteiro A."/>
            <person name="Lopez-Varela E."/>
            <person name="Palencia S."/>
        </authorList>
    </citation>
    <scope>NUCLEOTIDE SEQUENCE [LARGE SCALE GENOMIC DNA]</scope>
    <source>
        <strain evidence="6">1127319.6</strain>
    </source>
</reference>
<evidence type="ECO:0000313" key="5">
    <source>
        <dbReference type="EMBL" id="OBJ40569.1"/>
    </source>
</evidence>
<evidence type="ECO:0000313" key="6">
    <source>
        <dbReference type="Proteomes" id="UP000093898"/>
    </source>
</evidence>
<dbReference type="Proteomes" id="UP000093898">
    <property type="component" value="Unassembled WGS sequence"/>
</dbReference>
<dbReference type="PANTHER" id="PTHR44196">
    <property type="entry name" value="DEHYDROGENASE/REDUCTASE SDR FAMILY MEMBER 7B"/>
    <property type="match status" value="1"/>
</dbReference>
<dbReference type="EMBL" id="LZLC01000153">
    <property type="protein sequence ID" value="OBJ40569.1"/>
    <property type="molecule type" value="Genomic_DNA"/>
</dbReference>
<dbReference type="RefSeq" id="WP_064982111.1">
    <property type="nucleotide sequence ID" value="NZ_LZLC01000153.1"/>
</dbReference>